<dbReference type="Gene3D" id="2.60.120.680">
    <property type="entry name" value="GOLD domain"/>
    <property type="match status" value="1"/>
</dbReference>
<feature type="domain" description="GOLD" evidence="1">
    <location>
        <begin position="353"/>
        <end position="476"/>
    </location>
</feature>
<dbReference type="OrthoDB" id="294804at2759"/>
<dbReference type="PROSITE" id="PS50866">
    <property type="entry name" value="GOLD"/>
    <property type="match status" value="1"/>
</dbReference>
<dbReference type="EMBL" id="MPUH01000342">
    <property type="protein sequence ID" value="OMJ82380.1"/>
    <property type="molecule type" value="Genomic_DNA"/>
</dbReference>
<comment type="caution">
    <text evidence="2">The sequence shown here is derived from an EMBL/GenBank/DDBJ whole genome shotgun (WGS) entry which is preliminary data.</text>
</comment>
<accession>A0A1R2C064</accession>
<evidence type="ECO:0000313" key="2">
    <source>
        <dbReference type="EMBL" id="OMJ82380.1"/>
    </source>
</evidence>
<reference evidence="2 3" key="1">
    <citation type="submission" date="2016-11" db="EMBL/GenBank/DDBJ databases">
        <title>The macronuclear genome of Stentor coeruleus: a giant cell with tiny introns.</title>
        <authorList>
            <person name="Slabodnick M."/>
            <person name="Ruby J.G."/>
            <person name="Reiff S.B."/>
            <person name="Swart E.C."/>
            <person name="Gosai S."/>
            <person name="Prabakaran S."/>
            <person name="Witkowska E."/>
            <person name="Larue G.E."/>
            <person name="Fisher S."/>
            <person name="Freeman R.M."/>
            <person name="Gunawardena J."/>
            <person name="Chu W."/>
            <person name="Stover N.A."/>
            <person name="Gregory B.D."/>
            <person name="Nowacki M."/>
            <person name="Derisi J."/>
            <person name="Roy S.W."/>
            <person name="Marshall W.F."/>
            <person name="Sood P."/>
        </authorList>
    </citation>
    <scope>NUCLEOTIDE SEQUENCE [LARGE SCALE GENOMIC DNA]</scope>
    <source>
        <strain evidence="2">WM001</strain>
    </source>
</reference>
<dbReference type="Proteomes" id="UP000187209">
    <property type="component" value="Unassembled WGS sequence"/>
</dbReference>
<dbReference type="InterPro" id="IPR036598">
    <property type="entry name" value="GOLD_dom_sf"/>
</dbReference>
<organism evidence="2 3">
    <name type="scientific">Stentor coeruleus</name>
    <dbReference type="NCBI Taxonomy" id="5963"/>
    <lineage>
        <taxon>Eukaryota</taxon>
        <taxon>Sar</taxon>
        <taxon>Alveolata</taxon>
        <taxon>Ciliophora</taxon>
        <taxon>Postciliodesmatophora</taxon>
        <taxon>Heterotrichea</taxon>
        <taxon>Heterotrichida</taxon>
        <taxon>Stentoridae</taxon>
        <taxon>Stentor</taxon>
    </lineage>
</organism>
<keyword evidence="3" id="KW-1185">Reference proteome</keyword>
<dbReference type="SUPFAM" id="SSF101576">
    <property type="entry name" value="Supernatant protein factor (SPF), C-terminal domain"/>
    <property type="match status" value="1"/>
</dbReference>
<evidence type="ECO:0000259" key="1">
    <source>
        <dbReference type="PROSITE" id="PS50866"/>
    </source>
</evidence>
<protein>
    <recommendedName>
        <fullName evidence="1">GOLD domain-containing protein</fullName>
    </recommendedName>
</protein>
<sequence length="733" mass="82865">MSECELNTLLQEASTQNSLVEAADQLKKCKRILREQDGALQISEQTLTHLKSLYEKFSYQIIIPLAKFYKFLLTKIPKSQDSLLVSFCSVIYLLAQNLHGTDIGYVLKQMIRQESEVLLSSMSIHKDQQMILSQILQEKKLASEESIIEAIVEEIKDNNPFGINRLMDYFCSMSSVRDQYSVFSAFVQPIINAFEENLTSGEGIDREILMKLMSFIEHFVFRYNFSIQVNKYDTSSPMFAQPYTILEINLLKIYQEMLEPLLSLISVVKTADILITQGLVNVLHRLWNMFADQRSALYEIIFAILKETAAGGTEEARMAAGQFLLVIMDSKETSSEFKNRLESEEILSILFHTEIIHEEIFELGEPSDIDSLQITIGFPLCAVIQSGGEWNHLIEVPEAKCVLSWGFATEQYDVSFTLTRVDLPEPEIIVSQYKVRCDDTPSVGIRILNSSGLYKFTWSNSYSWFRAKHLRYKVFLLRPYKKSSAIPSKDMSKTINIVHEDDIGDNCFIEDLEYLEIGVQVKKDIIRLAAMDPISSTPNYILEEVHCPTANDMVMSISEFIEEIAKSSEIKFSSIKVGIVQEVPEYIQGIEELGSVAISRDVHAVGLLSQDSLQVHTVIAVISEDGIRSCVVHRGKILQAEDGTTLGDLSTLKDIELAQGIGILLCMFGPAAVVLTGEDLPMDLQTFIGKIRGYVPPKIWNSSTIRESIFKKAAPVQAAAKLHYLHFKYKFTN</sequence>
<dbReference type="AlphaFoldDB" id="A0A1R2C064"/>
<evidence type="ECO:0000313" key="3">
    <source>
        <dbReference type="Proteomes" id="UP000187209"/>
    </source>
</evidence>
<dbReference type="InterPro" id="IPR009038">
    <property type="entry name" value="GOLD_dom"/>
</dbReference>
<proteinExistence type="predicted"/>
<name>A0A1R2C064_9CILI</name>
<gene>
    <name evidence="2" type="ORF">SteCoe_16916</name>
</gene>